<comment type="caution">
    <text evidence="2">The sequence shown here is derived from an EMBL/GenBank/DDBJ whole genome shotgun (WGS) entry which is preliminary data.</text>
</comment>
<dbReference type="EMBL" id="BART01012050">
    <property type="protein sequence ID" value="GAG76460.1"/>
    <property type="molecule type" value="Genomic_DNA"/>
</dbReference>
<keyword evidence="1" id="KW-0175">Coiled coil</keyword>
<feature type="non-terminal residue" evidence="2">
    <location>
        <position position="150"/>
    </location>
</feature>
<sequence>MIKIIEAKKNAEIRLKQIEIEIVLLNADNELKEARSLQKKDLRKAIEMVNGIILKYSESKENANKNALFMSLSETLEARIINCRKFQLKLQEKMDELIGITPISKKIKANVMDIIDSEIPSIRKEEVEGSILTIIREFEFIGGQIRFKVG</sequence>
<proteinExistence type="predicted"/>
<reference evidence="2" key="1">
    <citation type="journal article" date="2014" name="Front. Microbiol.">
        <title>High frequency of phylogenetically diverse reductive dehalogenase-homologous genes in deep subseafloor sedimentary metagenomes.</title>
        <authorList>
            <person name="Kawai M."/>
            <person name="Futagami T."/>
            <person name="Toyoda A."/>
            <person name="Takaki Y."/>
            <person name="Nishi S."/>
            <person name="Hori S."/>
            <person name="Arai W."/>
            <person name="Tsubouchi T."/>
            <person name="Morono Y."/>
            <person name="Uchiyama I."/>
            <person name="Ito T."/>
            <person name="Fujiyama A."/>
            <person name="Inagaki F."/>
            <person name="Takami H."/>
        </authorList>
    </citation>
    <scope>NUCLEOTIDE SEQUENCE</scope>
    <source>
        <strain evidence="2">Expedition CK06-06</strain>
    </source>
</reference>
<organism evidence="2">
    <name type="scientific">marine sediment metagenome</name>
    <dbReference type="NCBI Taxonomy" id="412755"/>
    <lineage>
        <taxon>unclassified sequences</taxon>
        <taxon>metagenomes</taxon>
        <taxon>ecological metagenomes</taxon>
    </lineage>
</organism>
<dbReference type="AlphaFoldDB" id="X1A341"/>
<feature type="coiled-coil region" evidence="1">
    <location>
        <begin position="1"/>
        <end position="35"/>
    </location>
</feature>
<protein>
    <submittedName>
        <fullName evidence="2">Uncharacterized protein</fullName>
    </submittedName>
</protein>
<accession>X1A341</accession>
<gene>
    <name evidence="2" type="ORF">S01H4_25348</name>
</gene>
<evidence type="ECO:0000313" key="2">
    <source>
        <dbReference type="EMBL" id="GAG76460.1"/>
    </source>
</evidence>
<evidence type="ECO:0000256" key="1">
    <source>
        <dbReference type="SAM" id="Coils"/>
    </source>
</evidence>
<name>X1A341_9ZZZZ</name>